<sequence>MGLLFKCFGGYGGKAAAYAPVAGGPVFGGRVTATGIPTQYTRASVLAGAQAYESPEHADLIRVD</sequence>
<organism evidence="1">
    <name type="scientific">marine sediment metagenome</name>
    <dbReference type="NCBI Taxonomy" id="412755"/>
    <lineage>
        <taxon>unclassified sequences</taxon>
        <taxon>metagenomes</taxon>
        <taxon>ecological metagenomes</taxon>
    </lineage>
</organism>
<protein>
    <submittedName>
        <fullName evidence="1">Uncharacterized protein</fullName>
    </submittedName>
</protein>
<proteinExistence type="predicted"/>
<gene>
    <name evidence="1" type="ORF">S01H4_49479</name>
</gene>
<reference evidence="1" key="1">
    <citation type="journal article" date="2014" name="Front. Microbiol.">
        <title>High frequency of phylogenetically diverse reductive dehalogenase-homologous genes in deep subseafloor sedimentary metagenomes.</title>
        <authorList>
            <person name="Kawai M."/>
            <person name="Futagami T."/>
            <person name="Toyoda A."/>
            <person name="Takaki Y."/>
            <person name="Nishi S."/>
            <person name="Hori S."/>
            <person name="Arai W."/>
            <person name="Tsubouchi T."/>
            <person name="Morono Y."/>
            <person name="Uchiyama I."/>
            <person name="Ito T."/>
            <person name="Fujiyama A."/>
            <person name="Inagaki F."/>
            <person name="Takami H."/>
        </authorList>
    </citation>
    <scope>NUCLEOTIDE SEQUENCE</scope>
    <source>
        <strain evidence="1">Expedition CK06-06</strain>
    </source>
</reference>
<evidence type="ECO:0000313" key="1">
    <source>
        <dbReference type="EMBL" id="GAG99752.1"/>
    </source>
</evidence>
<comment type="caution">
    <text evidence="1">The sequence shown here is derived from an EMBL/GenBank/DDBJ whole genome shotgun (WGS) entry which is preliminary data.</text>
</comment>
<dbReference type="EMBL" id="BART01027987">
    <property type="protein sequence ID" value="GAG99752.1"/>
    <property type="molecule type" value="Genomic_DNA"/>
</dbReference>
<accession>X1D3Q6</accession>
<name>X1D3Q6_9ZZZZ</name>
<dbReference type="AlphaFoldDB" id="X1D3Q6"/>